<proteinExistence type="predicted"/>
<evidence type="ECO:0000313" key="1">
    <source>
        <dbReference type="EMBL" id="SPQ17980.1"/>
    </source>
</evidence>
<reference evidence="1 2" key="1">
    <citation type="submission" date="2018-04" db="EMBL/GenBank/DDBJ databases">
        <authorList>
            <person name="Huttner S."/>
            <person name="Dainat J."/>
        </authorList>
    </citation>
    <scope>NUCLEOTIDE SEQUENCE [LARGE SCALE GENOMIC DNA]</scope>
</reference>
<dbReference type="Proteomes" id="UP000289323">
    <property type="component" value="Unassembled WGS sequence"/>
</dbReference>
<organism evidence="1 2">
    <name type="scientific">Thermothielavioides terrestris</name>
    <dbReference type="NCBI Taxonomy" id="2587410"/>
    <lineage>
        <taxon>Eukaryota</taxon>
        <taxon>Fungi</taxon>
        <taxon>Dikarya</taxon>
        <taxon>Ascomycota</taxon>
        <taxon>Pezizomycotina</taxon>
        <taxon>Sordariomycetes</taxon>
        <taxon>Sordariomycetidae</taxon>
        <taxon>Sordariales</taxon>
        <taxon>Chaetomiaceae</taxon>
        <taxon>Thermothielavioides</taxon>
    </lineage>
</organism>
<accession>A0A446B637</accession>
<evidence type="ECO:0000313" key="2">
    <source>
        <dbReference type="Proteomes" id="UP000289323"/>
    </source>
</evidence>
<name>A0A446B637_9PEZI</name>
<dbReference type="AlphaFoldDB" id="A0A446B637"/>
<gene>
    <name evidence="1" type="ORF">TT172_LOCUS399</name>
</gene>
<sequence length="95" mass="10869">MVLLYQLISWDVAPREVRIEAVSQQDIKNSVRWIKHPDVALDADAAEFYFMLTMAKARIRRPSEPPGDEALHGSAGAARLVKRSRMTERRLTLHL</sequence>
<dbReference type="EMBL" id="OUUZ01000001">
    <property type="protein sequence ID" value="SPQ17980.1"/>
    <property type="molecule type" value="Genomic_DNA"/>
</dbReference>
<protein>
    <submittedName>
        <fullName evidence="1">0ab18cb4-3bfc-47b3-82c5-bb3781041159</fullName>
    </submittedName>
</protein>